<evidence type="ECO:0000259" key="7">
    <source>
        <dbReference type="PROSITE" id="PS50045"/>
    </source>
</evidence>
<reference evidence="8 9" key="1">
    <citation type="submission" date="2020-08" db="EMBL/GenBank/DDBJ databases">
        <title>Bridging the membrane lipid divide: bacteria of the FCB group superphylum have the potential to synthesize archaeal ether lipids.</title>
        <authorList>
            <person name="Villanueva L."/>
            <person name="Von Meijenfeldt F.A.B."/>
            <person name="Westbye A.B."/>
            <person name="Yadav S."/>
            <person name="Hopmans E.C."/>
            <person name="Dutilh B.E."/>
            <person name="Sinninghe Damste J.S."/>
        </authorList>
    </citation>
    <scope>NUCLEOTIDE SEQUENCE [LARGE SCALE GENOMIC DNA]</scope>
    <source>
        <strain evidence="8">NIOZ-UU47</strain>
    </source>
</reference>
<accession>A0A8J6NDD1</accession>
<feature type="domain" description="Sigma-54 factor interaction" evidence="7">
    <location>
        <begin position="1"/>
        <end position="217"/>
    </location>
</feature>
<evidence type="ECO:0000313" key="9">
    <source>
        <dbReference type="Proteomes" id="UP000614424"/>
    </source>
</evidence>
<sequence>MIEKVCDTNTTVLIHGESGTGKELIARALHFNSDRHDGPFIPVNCGAIPSELLESELFGHEKGAFTHAIRTRMGRFELADGGTVFLDEVAEMSPMLQVKLLRVLQERQFERIGGTKTIVSDFRVVAATNRDLEEDVRTGKFREDLYYRLRVIPIYTPSLRQRSTDIPLMVENFLHKFNKTKKRNIQGINEDVMEKLFQYSWPGNVRELENLIERMVILAMGDIITLEDLPERFFQKGHGTEEVFEIPEKGFSLSDVVADYEKRLIVQALDQTNWVKNRAAKLLNVNRTTLLEKMKRTGIVKKEVEG</sequence>
<dbReference type="FunFam" id="1.10.8.60:FF:000014">
    <property type="entry name" value="DNA-binding transcriptional regulator NtrC"/>
    <property type="match status" value="1"/>
</dbReference>
<keyword evidence="4" id="KW-0238">DNA-binding</keyword>
<dbReference type="InterPro" id="IPR027417">
    <property type="entry name" value="P-loop_NTPase"/>
</dbReference>
<dbReference type="PROSITE" id="PS50045">
    <property type="entry name" value="SIGMA54_INTERACT_4"/>
    <property type="match status" value="1"/>
</dbReference>
<evidence type="ECO:0000256" key="2">
    <source>
        <dbReference type="ARBA" id="ARBA00022840"/>
    </source>
</evidence>
<keyword evidence="3" id="KW-0805">Transcription regulation</keyword>
<dbReference type="Pfam" id="PF00158">
    <property type="entry name" value="Sigma54_activat"/>
    <property type="match status" value="1"/>
</dbReference>
<evidence type="ECO:0000256" key="3">
    <source>
        <dbReference type="ARBA" id="ARBA00023015"/>
    </source>
</evidence>
<dbReference type="InterPro" id="IPR009057">
    <property type="entry name" value="Homeodomain-like_sf"/>
</dbReference>
<dbReference type="Pfam" id="PF02954">
    <property type="entry name" value="HTH_8"/>
    <property type="match status" value="1"/>
</dbReference>
<dbReference type="GO" id="GO:0006355">
    <property type="term" value="P:regulation of DNA-templated transcription"/>
    <property type="evidence" value="ECO:0007669"/>
    <property type="project" value="InterPro"/>
</dbReference>
<evidence type="ECO:0000256" key="1">
    <source>
        <dbReference type="ARBA" id="ARBA00022741"/>
    </source>
</evidence>
<dbReference type="CDD" id="cd00009">
    <property type="entry name" value="AAA"/>
    <property type="match status" value="1"/>
</dbReference>
<dbReference type="PRINTS" id="PR01590">
    <property type="entry name" value="HTHFIS"/>
</dbReference>
<dbReference type="InterPro" id="IPR025943">
    <property type="entry name" value="Sigma_54_int_dom_ATP-bd_2"/>
</dbReference>
<dbReference type="Gene3D" id="1.10.8.60">
    <property type="match status" value="1"/>
</dbReference>
<dbReference type="InterPro" id="IPR025944">
    <property type="entry name" value="Sigma_54_int_dom_CS"/>
</dbReference>
<dbReference type="PROSITE" id="PS00688">
    <property type="entry name" value="SIGMA54_INTERACT_3"/>
    <property type="match status" value="1"/>
</dbReference>
<dbReference type="PANTHER" id="PTHR32071:SF57">
    <property type="entry name" value="C4-DICARBOXYLATE TRANSPORT TRANSCRIPTIONAL REGULATORY PROTEIN DCTD"/>
    <property type="match status" value="1"/>
</dbReference>
<keyword evidence="1" id="KW-0547">Nucleotide-binding</keyword>
<dbReference type="PROSITE" id="PS00675">
    <property type="entry name" value="SIGMA54_INTERACT_1"/>
    <property type="match status" value="1"/>
</dbReference>
<dbReference type="InterPro" id="IPR058031">
    <property type="entry name" value="AAA_lid_NorR"/>
</dbReference>
<dbReference type="GO" id="GO:0005524">
    <property type="term" value="F:ATP binding"/>
    <property type="evidence" value="ECO:0007669"/>
    <property type="project" value="UniProtKB-KW"/>
</dbReference>
<dbReference type="PROSITE" id="PS00676">
    <property type="entry name" value="SIGMA54_INTERACT_2"/>
    <property type="match status" value="1"/>
</dbReference>
<keyword evidence="5" id="KW-0010">Activator</keyword>
<keyword evidence="2" id="KW-0067">ATP-binding</keyword>
<dbReference type="InterPro" id="IPR025662">
    <property type="entry name" value="Sigma_54_int_dom_ATP-bd_1"/>
</dbReference>
<dbReference type="Gene3D" id="3.40.50.300">
    <property type="entry name" value="P-loop containing nucleotide triphosphate hydrolases"/>
    <property type="match status" value="1"/>
</dbReference>
<dbReference type="Gene3D" id="1.10.10.60">
    <property type="entry name" value="Homeodomain-like"/>
    <property type="match status" value="1"/>
</dbReference>
<evidence type="ECO:0000256" key="5">
    <source>
        <dbReference type="ARBA" id="ARBA00023159"/>
    </source>
</evidence>
<dbReference type="SMART" id="SM00382">
    <property type="entry name" value="AAA"/>
    <property type="match status" value="1"/>
</dbReference>
<evidence type="ECO:0000256" key="6">
    <source>
        <dbReference type="ARBA" id="ARBA00023163"/>
    </source>
</evidence>
<dbReference type="FunFam" id="3.40.50.300:FF:000006">
    <property type="entry name" value="DNA-binding transcriptional regulator NtrC"/>
    <property type="match status" value="1"/>
</dbReference>
<keyword evidence="6" id="KW-0804">Transcription</keyword>
<dbReference type="PANTHER" id="PTHR32071">
    <property type="entry name" value="TRANSCRIPTIONAL REGULATORY PROTEIN"/>
    <property type="match status" value="1"/>
</dbReference>
<dbReference type="InterPro" id="IPR003593">
    <property type="entry name" value="AAA+_ATPase"/>
</dbReference>
<evidence type="ECO:0000313" key="8">
    <source>
        <dbReference type="EMBL" id="MBC8316413.1"/>
    </source>
</evidence>
<proteinExistence type="predicted"/>
<name>A0A8J6NDD1_9BACT</name>
<dbReference type="InterPro" id="IPR002197">
    <property type="entry name" value="HTH_Fis"/>
</dbReference>
<organism evidence="8 9">
    <name type="scientific">Candidatus Desulfobia pelagia</name>
    <dbReference type="NCBI Taxonomy" id="2841692"/>
    <lineage>
        <taxon>Bacteria</taxon>
        <taxon>Pseudomonadati</taxon>
        <taxon>Thermodesulfobacteriota</taxon>
        <taxon>Desulfobulbia</taxon>
        <taxon>Desulfobulbales</taxon>
        <taxon>Desulfobulbaceae</taxon>
        <taxon>Candidatus Desulfobia</taxon>
    </lineage>
</organism>
<protein>
    <submittedName>
        <fullName evidence="8">Sigma-54-dependent Fis family transcriptional regulator</fullName>
    </submittedName>
</protein>
<dbReference type="Proteomes" id="UP000614424">
    <property type="component" value="Unassembled WGS sequence"/>
</dbReference>
<evidence type="ECO:0000256" key="4">
    <source>
        <dbReference type="ARBA" id="ARBA00023125"/>
    </source>
</evidence>
<comment type="caution">
    <text evidence="8">The sequence shown here is derived from an EMBL/GenBank/DDBJ whole genome shotgun (WGS) entry which is preliminary data.</text>
</comment>
<gene>
    <name evidence="8" type="ORF">H8E41_00810</name>
</gene>
<dbReference type="SUPFAM" id="SSF46689">
    <property type="entry name" value="Homeodomain-like"/>
    <property type="match status" value="1"/>
</dbReference>
<dbReference type="EMBL" id="JACNJZ010000031">
    <property type="protein sequence ID" value="MBC8316413.1"/>
    <property type="molecule type" value="Genomic_DNA"/>
</dbReference>
<dbReference type="InterPro" id="IPR002078">
    <property type="entry name" value="Sigma_54_int"/>
</dbReference>
<dbReference type="GO" id="GO:0043565">
    <property type="term" value="F:sequence-specific DNA binding"/>
    <property type="evidence" value="ECO:0007669"/>
    <property type="project" value="InterPro"/>
</dbReference>
<dbReference type="SUPFAM" id="SSF52540">
    <property type="entry name" value="P-loop containing nucleoside triphosphate hydrolases"/>
    <property type="match status" value="1"/>
</dbReference>
<dbReference type="AlphaFoldDB" id="A0A8J6NDD1"/>
<dbReference type="Pfam" id="PF25601">
    <property type="entry name" value="AAA_lid_14"/>
    <property type="match status" value="1"/>
</dbReference>